<keyword evidence="4" id="KW-1185">Reference proteome</keyword>
<protein>
    <submittedName>
        <fullName evidence="3">Caspase family protein</fullName>
    </submittedName>
</protein>
<proteinExistence type="predicted"/>
<dbReference type="Pfam" id="PF00656">
    <property type="entry name" value="Peptidase_C14"/>
    <property type="match status" value="1"/>
</dbReference>
<accession>A0ABT3ZVW1</accession>
<organism evidence="3 4">
    <name type="scientific">Archangium lansingense</name>
    <dbReference type="NCBI Taxonomy" id="2995310"/>
    <lineage>
        <taxon>Bacteria</taxon>
        <taxon>Pseudomonadati</taxon>
        <taxon>Myxococcota</taxon>
        <taxon>Myxococcia</taxon>
        <taxon>Myxococcales</taxon>
        <taxon>Cystobacterineae</taxon>
        <taxon>Archangiaceae</taxon>
        <taxon>Archangium</taxon>
    </lineage>
</organism>
<keyword evidence="1" id="KW-0732">Signal</keyword>
<dbReference type="InterPro" id="IPR018247">
    <property type="entry name" value="EF_Hand_1_Ca_BS"/>
</dbReference>
<sequence length="421" mass="45284">MRPLRCAPAALLWFALLAGSAASAAPSRVAYALIIANNTGTEPKQAPLRYADDDGARYYELLSSRTKETVLLTVLDADTQALHPGLAARTRPPTRASLKEALRQLNARMAEDKARGDTPVLYFVFTGHGKRGAAGEGSVSLLDGAFTRTDLYSQVIAPSTAAFVHLIVDACDSYFFVNSRGALPVAPAQVQAVQGLLATRELARYPHVGAVLSTTREQESHEWSAIRSGVFSHQVLSALSGAADVNADGRVEYSELRAFVAAANQGVEDVRGRLEVSIQPPAQDRAAPLVDLGDKARLGFLLLPTGLEGRLWVEDSRGLRVAELHKERERSVVLGLPTGYGYFLRSSTGREGSFQFTRAGAVVDAASLAWRDNTFAARGAMDDALRDKLFSVPFGPRFYNGYMASLGQTPVSPEQPPDLSP</sequence>
<feature type="signal peptide" evidence="1">
    <location>
        <begin position="1"/>
        <end position="24"/>
    </location>
</feature>
<dbReference type="Gene3D" id="3.40.50.1460">
    <property type="match status" value="1"/>
</dbReference>
<evidence type="ECO:0000313" key="3">
    <source>
        <dbReference type="EMBL" id="MCY1073523.1"/>
    </source>
</evidence>
<dbReference type="EMBL" id="JAPNKA010000001">
    <property type="protein sequence ID" value="MCY1073523.1"/>
    <property type="molecule type" value="Genomic_DNA"/>
</dbReference>
<dbReference type="Proteomes" id="UP001207654">
    <property type="component" value="Unassembled WGS sequence"/>
</dbReference>
<feature type="chain" id="PRO_5047451602" evidence="1">
    <location>
        <begin position="25"/>
        <end position="421"/>
    </location>
</feature>
<evidence type="ECO:0000256" key="1">
    <source>
        <dbReference type="SAM" id="SignalP"/>
    </source>
</evidence>
<gene>
    <name evidence="3" type="ORF">OV287_03420</name>
</gene>
<reference evidence="3 4" key="1">
    <citation type="submission" date="2022-11" db="EMBL/GenBank/DDBJ databases">
        <title>Minimal conservation of predation-associated metabolite biosynthetic gene clusters underscores biosynthetic potential of Myxococcota including descriptions for ten novel species: Archangium lansinium sp. nov., Myxococcus landrumus sp. nov., Nannocystis bai.</title>
        <authorList>
            <person name="Ahearne A."/>
            <person name="Stevens C."/>
            <person name="Phillips K."/>
        </authorList>
    </citation>
    <scope>NUCLEOTIDE SEQUENCE [LARGE SCALE GENOMIC DNA]</scope>
    <source>
        <strain evidence="3 4">MIWBW</strain>
    </source>
</reference>
<evidence type="ECO:0000259" key="2">
    <source>
        <dbReference type="Pfam" id="PF00656"/>
    </source>
</evidence>
<comment type="caution">
    <text evidence="3">The sequence shown here is derived from an EMBL/GenBank/DDBJ whole genome shotgun (WGS) entry which is preliminary data.</text>
</comment>
<evidence type="ECO:0000313" key="4">
    <source>
        <dbReference type="Proteomes" id="UP001207654"/>
    </source>
</evidence>
<dbReference type="PROSITE" id="PS00018">
    <property type="entry name" value="EF_HAND_1"/>
    <property type="match status" value="1"/>
</dbReference>
<feature type="domain" description="Peptidase C14 caspase" evidence="2">
    <location>
        <begin position="31"/>
        <end position="244"/>
    </location>
</feature>
<dbReference type="RefSeq" id="WP_267532526.1">
    <property type="nucleotide sequence ID" value="NZ_JAPNKA010000001.1"/>
</dbReference>
<name>A0ABT3ZVW1_9BACT</name>
<dbReference type="InterPro" id="IPR011600">
    <property type="entry name" value="Pept_C14_caspase"/>
</dbReference>